<evidence type="ECO:0000256" key="1">
    <source>
        <dbReference type="SAM" id="Phobius"/>
    </source>
</evidence>
<dbReference type="Gene3D" id="3.90.550.10">
    <property type="entry name" value="Spore Coat Polysaccharide Biosynthesis Protein SpsA, Chain A"/>
    <property type="match status" value="1"/>
</dbReference>
<dbReference type="InterPro" id="IPR050256">
    <property type="entry name" value="Glycosyltransferase_2"/>
</dbReference>
<keyword evidence="3" id="KW-0808">Transferase</keyword>
<dbReference type="GO" id="GO:0016740">
    <property type="term" value="F:transferase activity"/>
    <property type="evidence" value="ECO:0007669"/>
    <property type="project" value="UniProtKB-KW"/>
</dbReference>
<evidence type="ECO:0000313" key="4">
    <source>
        <dbReference type="Proteomes" id="UP000034302"/>
    </source>
</evidence>
<reference evidence="3 4" key="1">
    <citation type="journal article" date="2015" name="Nature">
        <title>rRNA introns, odd ribosomes, and small enigmatic genomes across a large radiation of phyla.</title>
        <authorList>
            <person name="Brown C.T."/>
            <person name="Hug L.A."/>
            <person name="Thomas B.C."/>
            <person name="Sharon I."/>
            <person name="Castelle C.J."/>
            <person name="Singh A."/>
            <person name="Wilkins M.J."/>
            <person name="Williams K.H."/>
            <person name="Banfield J.F."/>
        </authorList>
    </citation>
    <scope>NUCLEOTIDE SEQUENCE [LARGE SCALE GENOMIC DNA]</scope>
</reference>
<name>A0A0F9ZY85_9BACT</name>
<dbReference type="AlphaFoldDB" id="A0A0F9ZY85"/>
<dbReference type="InterPro" id="IPR029044">
    <property type="entry name" value="Nucleotide-diphossugar_trans"/>
</dbReference>
<organism evidence="3 4">
    <name type="scientific">candidate division WS6 bacterium GW2011_GWC1_33_20</name>
    <dbReference type="NCBI Taxonomy" id="1619089"/>
    <lineage>
        <taxon>Bacteria</taxon>
        <taxon>Candidatus Dojkabacteria</taxon>
    </lineage>
</organism>
<dbReference type="PANTHER" id="PTHR48090">
    <property type="entry name" value="UNDECAPRENYL-PHOSPHATE 4-DEOXY-4-FORMAMIDO-L-ARABINOSE TRANSFERASE-RELATED"/>
    <property type="match status" value="1"/>
</dbReference>
<dbReference type="CDD" id="cd04179">
    <property type="entry name" value="DPM_DPG-synthase_like"/>
    <property type="match status" value="1"/>
</dbReference>
<accession>A0A0F9ZY85</accession>
<gene>
    <name evidence="3" type="ORF">UR34_C0008G0005</name>
</gene>
<dbReference type="Pfam" id="PF00535">
    <property type="entry name" value="Glycos_transf_2"/>
    <property type="match status" value="1"/>
</dbReference>
<proteinExistence type="predicted"/>
<comment type="caution">
    <text evidence="3">The sequence shown here is derived from an EMBL/GenBank/DDBJ whole genome shotgun (WGS) entry which is preliminary data.</text>
</comment>
<evidence type="ECO:0000313" key="3">
    <source>
        <dbReference type="EMBL" id="KKP43946.1"/>
    </source>
</evidence>
<dbReference type="EMBL" id="LBOV01000008">
    <property type="protein sequence ID" value="KKP43946.1"/>
    <property type="molecule type" value="Genomic_DNA"/>
</dbReference>
<dbReference type="SUPFAM" id="SSF53448">
    <property type="entry name" value="Nucleotide-diphospho-sugar transferases"/>
    <property type="match status" value="1"/>
</dbReference>
<feature type="domain" description="Glycosyltransferase 2-like" evidence="2">
    <location>
        <begin position="5"/>
        <end position="166"/>
    </location>
</feature>
<keyword evidence="1" id="KW-0812">Transmembrane</keyword>
<keyword evidence="1" id="KW-0472">Membrane</keyword>
<dbReference type="InterPro" id="IPR001173">
    <property type="entry name" value="Glyco_trans_2-like"/>
</dbReference>
<evidence type="ECO:0000259" key="2">
    <source>
        <dbReference type="Pfam" id="PF00535"/>
    </source>
</evidence>
<protein>
    <submittedName>
        <fullName evidence="3">Family 2 glycosyl transferase</fullName>
    </submittedName>
</protein>
<sequence>MNLLIYLPALNEEKNISEVLNKLPKKLEGVNKVSVLVVDDGSTDNTVSMAKKSGAIVISHPRNLGVGRAFHTAIEYARKNSIDILVSIDADKQFDSKEIPTVIKPILDRKADMVAGNRFANGIPKNMSKIKYWGNGMMAKLISFITGKKLIDVSCGFRAYGRKALHSLNLYGNFTYTQETILDLSFKELFVEEIPISVTYYPNRKSRVAGNILNYAFKTSHIIVSFLTIYKPMVLLLLVLSILIVLNLLVLLLFKDKLDVSLILSSILYVHFLVLLIFKNIRRIINNQERILAKQEEYRNERH</sequence>
<feature type="transmembrane region" description="Helical" evidence="1">
    <location>
        <begin position="234"/>
        <end position="254"/>
    </location>
</feature>
<dbReference type="Proteomes" id="UP000034302">
    <property type="component" value="Unassembled WGS sequence"/>
</dbReference>
<feature type="transmembrane region" description="Helical" evidence="1">
    <location>
        <begin position="260"/>
        <end position="278"/>
    </location>
</feature>
<keyword evidence="1" id="KW-1133">Transmembrane helix</keyword>